<dbReference type="AlphaFoldDB" id="A0A6C0AP70"/>
<evidence type="ECO:0000259" key="2">
    <source>
        <dbReference type="Pfam" id="PF01381"/>
    </source>
</evidence>
<reference evidence="3" key="1">
    <citation type="journal article" date="2020" name="Nature">
        <title>Giant virus diversity and host interactions through global metagenomics.</title>
        <authorList>
            <person name="Schulz F."/>
            <person name="Roux S."/>
            <person name="Paez-Espino D."/>
            <person name="Jungbluth S."/>
            <person name="Walsh D.A."/>
            <person name="Denef V.J."/>
            <person name="McMahon K.D."/>
            <person name="Konstantinidis K.T."/>
            <person name="Eloe-Fadrosh E.A."/>
            <person name="Kyrpides N.C."/>
            <person name="Woyke T."/>
        </authorList>
    </citation>
    <scope>NUCLEOTIDE SEQUENCE</scope>
    <source>
        <strain evidence="3">GVMAG-S-1101161-73</strain>
    </source>
</reference>
<organism evidence="3">
    <name type="scientific">viral metagenome</name>
    <dbReference type="NCBI Taxonomy" id="1070528"/>
    <lineage>
        <taxon>unclassified sequences</taxon>
        <taxon>metagenomes</taxon>
        <taxon>organismal metagenomes</taxon>
    </lineage>
</organism>
<evidence type="ECO:0000313" key="3">
    <source>
        <dbReference type="EMBL" id="QHS81095.1"/>
    </source>
</evidence>
<feature type="domain" description="HTH cro/C1-type" evidence="2">
    <location>
        <begin position="60"/>
        <end position="111"/>
    </location>
</feature>
<dbReference type="EMBL" id="MN740729">
    <property type="protein sequence ID" value="QHS81095.1"/>
    <property type="molecule type" value="Genomic_DNA"/>
</dbReference>
<dbReference type="Pfam" id="PF01381">
    <property type="entry name" value="HTH_3"/>
    <property type="match status" value="1"/>
</dbReference>
<name>A0A6C0AP70_9ZZZZ</name>
<dbReference type="InterPro" id="IPR001387">
    <property type="entry name" value="Cro/C1-type_HTH"/>
</dbReference>
<dbReference type="CDD" id="cd00093">
    <property type="entry name" value="HTH_XRE"/>
    <property type="match status" value="1"/>
</dbReference>
<evidence type="ECO:0000256" key="1">
    <source>
        <dbReference type="SAM" id="MobiDB-lite"/>
    </source>
</evidence>
<dbReference type="InterPro" id="IPR010982">
    <property type="entry name" value="Lambda_DNA-bd_dom_sf"/>
</dbReference>
<accession>A0A6C0AP70</accession>
<feature type="region of interest" description="Disordered" evidence="1">
    <location>
        <begin position="1"/>
        <end position="29"/>
    </location>
</feature>
<dbReference type="Gene3D" id="1.10.260.40">
    <property type="entry name" value="lambda repressor-like DNA-binding domains"/>
    <property type="match status" value="1"/>
</dbReference>
<feature type="compositionally biased region" description="Polar residues" evidence="1">
    <location>
        <begin position="14"/>
        <end position="24"/>
    </location>
</feature>
<protein>
    <recommendedName>
        <fullName evidence="2">HTH cro/C1-type domain-containing protein</fullName>
    </recommendedName>
</protein>
<sequence length="113" mass="12575">MHTMQQDWEPVILRSSTKTTTKLGQTRPALSVAAQTARKAEDVSVTKPLTLTGKSRAEMAQVRVSKGWTQKQLDMQGQFPANSCNAWEAGKLCPTGPQLQKIHRLLGIKMERE</sequence>
<dbReference type="GO" id="GO:0003677">
    <property type="term" value="F:DNA binding"/>
    <property type="evidence" value="ECO:0007669"/>
    <property type="project" value="InterPro"/>
</dbReference>
<proteinExistence type="predicted"/>
<dbReference type="SUPFAM" id="SSF47413">
    <property type="entry name" value="lambda repressor-like DNA-binding domains"/>
    <property type="match status" value="1"/>
</dbReference>